<dbReference type="RefSeq" id="XP_007678553.1">
    <property type="nucleotide sequence ID" value="XM_007680363.1"/>
</dbReference>
<dbReference type="PANTHER" id="PTHR22949:SF0">
    <property type="entry name" value="RE27538P"/>
    <property type="match status" value="1"/>
</dbReference>
<sequence>MATQTAMSRQPYPPMSSYQTPQSNSPASIHSPQTDAHGRPLYQMPPMAQAMYYQYPSMPHQSPYVPHQAASHSHPSMTSAPGALMSHQPSQPPMAQQQQSQPSHPQPSMIDTKPAQSTMTRTPSVMGAPSATPQTPSGPAPGPIPATTPLVVRQDNTGVQWIAFEYSRDRVKMEYTIRCDVESVNVDELPSDFKSSNCVYPRACVGKEQYKGNRLHYESECNTVGWALAQLNPVLREKRGLIQRAVDSWRNSNQDVRLRSRRVRRMAKIHNRKAQLTPGAVSGPSGPASAGLPPQGMPSRASTLGSGLSPIHHHHHSDTGGGDDHSYSAERGGFPSSICLVYIIAFLCTHIYPVLLLVLYCYFAAYTLAGLFVPRYATAPLLPHHNLAYDDRPLTISFTIGGNEYSNNSAPAHHHQAPPSADELTSPSSASAPRYAQNFYPTYPQQPGAPGSSSIPTLHNAIDPMHPQAASLAMPATTRRDVKEENDEGTRRALFGDLPESKRRKFILVEDQQRGTRVRVRVMLDQVKMDDMPDAHLRTNAVFPRSYFPRQVSPSGRERWDDEDDQAVGPHGSAQVVGKTYVKVPLLDGSETELPVPRMTKGRRAKEVALNELGYRMAWGQARTFNGRTLFLQRSRELVLPSVGRITLTLGPTVDAYRSKMRSTMLGAGQDVSTIAPHFETRPGKRKWLERNKRVKRGESPS</sequence>
<keyword evidence="2" id="KW-0812">Transmembrane</keyword>
<dbReference type="HOGENOM" id="CLU_014950_0_0_1"/>
<evidence type="ECO:0000313" key="4">
    <source>
        <dbReference type="EMBL" id="EMC93984.1"/>
    </source>
</evidence>
<feature type="domain" description="DUF8032" evidence="3">
    <location>
        <begin position="159"/>
        <end position="253"/>
    </location>
</feature>
<dbReference type="STRING" id="717646.M2N4Q1"/>
<gene>
    <name evidence="4" type="ORF">BAUCODRAFT_26212</name>
</gene>
<keyword evidence="2" id="KW-0472">Membrane</keyword>
<proteinExistence type="predicted"/>
<dbReference type="Proteomes" id="UP000011761">
    <property type="component" value="Unassembled WGS sequence"/>
</dbReference>
<dbReference type="InterPro" id="IPR058345">
    <property type="entry name" value="DUF8032"/>
</dbReference>
<reference evidence="4 5" key="1">
    <citation type="journal article" date="2012" name="PLoS Pathog.">
        <title>Diverse lifestyles and strategies of plant pathogenesis encoded in the genomes of eighteen Dothideomycetes fungi.</title>
        <authorList>
            <person name="Ohm R.A."/>
            <person name="Feau N."/>
            <person name="Henrissat B."/>
            <person name="Schoch C.L."/>
            <person name="Horwitz B.A."/>
            <person name="Barry K.W."/>
            <person name="Condon B.J."/>
            <person name="Copeland A.C."/>
            <person name="Dhillon B."/>
            <person name="Glaser F."/>
            <person name="Hesse C.N."/>
            <person name="Kosti I."/>
            <person name="LaButti K."/>
            <person name="Lindquist E.A."/>
            <person name="Lucas S."/>
            <person name="Salamov A.A."/>
            <person name="Bradshaw R.E."/>
            <person name="Ciuffetti L."/>
            <person name="Hamelin R.C."/>
            <person name="Kema G.H.J."/>
            <person name="Lawrence C."/>
            <person name="Scott J.A."/>
            <person name="Spatafora J.W."/>
            <person name="Turgeon B.G."/>
            <person name="de Wit P.J.G.M."/>
            <person name="Zhong S."/>
            <person name="Goodwin S.B."/>
            <person name="Grigoriev I.V."/>
        </authorList>
    </citation>
    <scope>NUCLEOTIDE SEQUENCE [LARGE SCALE GENOMIC DNA]</scope>
    <source>
        <strain evidence="4 5">UAMH 10762</strain>
    </source>
</reference>
<feature type="region of interest" description="Disordered" evidence="1">
    <location>
        <begin position="274"/>
        <end position="327"/>
    </location>
</feature>
<dbReference type="KEGG" id="bcom:BAUCODRAFT_26212"/>
<feature type="compositionally biased region" description="Polar residues" evidence="1">
    <location>
        <begin position="70"/>
        <end position="79"/>
    </location>
</feature>
<feature type="transmembrane region" description="Helical" evidence="2">
    <location>
        <begin position="340"/>
        <end position="365"/>
    </location>
</feature>
<dbReference type="EMBL" id="KB445559">
    <property type="protein sequence ID" value="EMC93984.1"/>
    <property type="molecule type" value="Genomic_DNA"/>
</dbReference>
<feature type="compositionally biased region" description="Pro residues" evidence="1">
    <location>
        <begin position="136"/>
        <end position="146"/>
    </location>
</feature>
<name>M2N4Q1_BAUPA</name>
<keyword evidence="2" id="KW-1133">Transmembrane helix</keyword>
<evidence type="ECO:0000256" key="1">
    <source>
        <dbReference type="SAM" id="MobiDB-lite"/>
    </source>
</evidence>
<evidence type="ECO:0000313" key="5">
    <source>
        <dbReference type="Proteomes" id="UP000011761"/>
    </source>
</evidence>
<feature type="region of interest" description="Disordered" evidence="1">
    <location>
        <begin position="62"/>
        <end position="149"/>
    </location>
</feature>
<evidence type="ECO:0000259" key="3">
    <source>
        <dbReference type="Pfam" id="PF26087"/>
    </source>
</evidence>
<dbReference type="Pfam" id="PF26087">
    <property type="entry name" value="DUF8032"/>
    <property type="match status" value="1"/>
</dbReference>
<feature type="compositionally biased region" description="Polar residues" evidence="1">
    <location>
        <begin position="114"/>
        <end position="123"/>
    </location>
</feature>
<dbReference type="OrthoDB" id="5599902at2759"/>
<feature type="region of interest" description="Disordered" evidence="1">
    <location>
        <begin position="553"/>
        <end position="573"/>
    </location>
</feature>
<dbReference type="AlphaFoldDB" id="M2N4Q1"/>
<feature type="compositionally biased region" description="Low complexity" evidence="1">
    <location>
        <begin position="407"/>
        <end position="421"/>
    </location>
</feature>
<protein>
    <recommendedName>
        <fullName evidence="3">DUF8032 domain-containing protein</fullName>
    </recommendedName>
</protein>
<feature type="region of interest" description="Disordered" evidence="1">
    <location>
        <begin position="407"/>
        <end position="462"/>
    </location>
</feature>
<dbReference type="GeneID" id="19110388"/>
<dbReference type="OMA" id="YFPVQMK"/>
<dbReference type="eggNOG" id="ENOG502QY0U">
    <property type="taxonomic scope" value="Eukaryota"/>
</dbReference>
<feature type="compositionally biased region" description="Polar residues" evidence="1">
    <location>
        <begin position="439"/>
        <end position="457"/>
    </location>
</feature>
<keyword evidence="5" id="KW-1185">Reference proteome</keyword>
<feature type="compositionally biased region" description="Low complexity" evidence="1">
    <location>
        <begin position="278"/>
        <end position="294"/>
    </location>
</feature>
<evidence type="ECO:0000256" key="2">
    <source>
        <dbReference type="SAM" id="Phobius"/>
    </source>
</evidence>
<feature type="compositionally biased region" description="Polar residues" evidence="1">
    <location>
        <begin position="16"/>
        <end position="34"/>
    </location>
</feature>
<organism evidence="4 5">
    <name type="scientific">Baudoinia panamericana (strain UAMH 10762)</name>
    <name type="common">Angels' share fungus</name>
    <name type="synonym">Baudoinia compniacensis (strain UAMH 10762)</name>
    <dbReference type="NCBI Taxonomy" id="717646"/>
    <lineage>
        <taxon>Eukaryota</taxon>
        <taxon>Fungi</taxon>
        <taxon>Dikarya</taxon>
        <taxon>Ascomycota</taxon>
        <taxon>Pezizomycotina</taxon>
        <taxon>Dothideomycetes</taxon>
        <taxon>Dothideomycetidae</taxon>
        <taxon>Mycosphaerellales</taxon>
        <taxon>Teratosphaeriaceae</taxon>
        <taxon>Baudoinia</taxon>
    </lineage>
</organism>
<accession>M2N4Q1</accession>
<dbReference type="PANTHER" id="PTHR22949">
    <property type="entry name" value="WHITE COLLAR 2 PROTEIN WC2"/>
    <property type="match status" value="1"/>
</dbReference>
<feature type="region of interest" description="Disordered" evidence="1">
    <location>
        <begin position="1"/>
        <end position="41"/>
    </location>
</feature>
<feature type="compositionally biased region" description="Low complexity" evidence="1">
    <location>
        <begin position="85"/>
        <end position="109"/>
    </location>
</feature>